<dbReference type="Proteomes" id="UP000230423">
    <property type="component" value="Unassembled WGS sequence"/>
</dbReference>
<proteinExistence type="inferred from homology"/>
<dbReference type="Gene3D" id="1.10.10.10">
    <property type="entry name" value="Winged helix-like DNA-binding domain superfamily/Winged helix DNA-binding domain"/>
    <property type="match status" value="1"/>
</dbReference>
<dbReference type="GO" id="GO:0000794">
    <property type="term" value="C:condensed nuclear chromosome"/>
    <property type="evidence" value="ECO:0007669"/>
    <property type="project" value="TreeGrafter"/>
</dbReference>
<reference evidence="7 8" key="1">
    <citation type="submission" date="2015-09" db="EMBL/GenBank/DDBJ databases">
        <title>Draft genome of the parasitic nematode Teladorsagia circumcincta isolate WARC Sus (inbred).</title>
        <authorList>
            <person name="Mitreva M."/>
        </authorList>
    </citation>
    <scope>NUCLEOTIDE SEQUENCE [LARGE SCALE GENOMIC DNA]</scope>
    <source>
        <strain evidence="7 8">S</strain>
    </source>
</reference>
<gene>
    <name evidence="7" type="ORF">TELCIR_21846</name>
</gene>
<evidence type="ECO:0000256" key="4">
    <source>
        <dbReference type="ARBA" id="ARBA00023242"/>
    </source>
</evidence>
<evidence type="ECO:0000313" key="7">
    <source>
        <dbReference type="EMBL" id="PIO56753.1"/>
    </source>
</evidence>
<evidence type="ECO:0000256" key="1">
    <source>
        <dbReference type="ARBA" id="ARBA00004123"/>
    </source>
</evidence>
<sequence length="65" mass="7458">MSKADLEQKEYMLEQNRPYSATDVFTNLRQEFGKTLVLKVLESSVSSGILKDKVIGKQKIFYANQ</sequence>
<evidence type="ECO:0000256" key="3">
    <source>
        <dbReference type="ARBA" id="ARBA00023172"/>
    </source>
</evidence>
<dbReference type="PANTHER" id="PTHR15938">
    <property type="entry name" value="TBP-1 INTERACTING PROTEIN"/>
    <property type="match status" value="1"/>
</dbReference>
<protein>
    <recommendedName>
        <fullName evidence="6">Homologous-pairing protein 2 winged helix domain-containing protein</fullName>
    </recommendedName>
</protein>
<dbReference type="GO" id="GO:0120230">
    <property type="term" value="F:recombinase activator activity"/>
    <property type="evidence" value="ECO:0007669"/>
    <property type="project" value="TreeGrafter"/>
</dbReference>
<comment type="similarity">
    <text evidence="2">Belongs to the HOP2 family.</text>
</comment>
<dbReference type="PANTHER" id="PTHR15938:SF0">
    <property type="entry name" value="HOMOLOGOUS-PAIRING PROTEIN 2 HOMOLOG"/>
    <property type="match status" value="1"/>
</dbReference>
<dbReference type="OrthoDB" id="272266at2759"/>
<organism evidence="7 8">
    <name type="scientific">Teladorsagia circumcincta</name>
    <name type="common">Brown stomach worm</name>
    <name type="synonym">Ostertagia circumcincta</name>
    <dbReference type="NCBI Taxonomy" id="45464"/>
    <lineage>
        <taxon>Eukaryota</taxon>
        <taxon>Metazoa</taxon>
        <taxon>Ecdysozoa</taxon>
        <taxon>Nematoda</taxon>
        <taxon>Chromadorea</taxon>
        <taxon>Rhabditida</taxon>
        <taxon>Rhabditina</taxon>
        <taxon>Rhabditomorpha</taxon>
        <taxon>Strongyloidea</taxon>
        <taxon>Trichostrongylidae</taxon>
        <taxon>Teladorsagia</taxon>
    </lineage>
</organism>
<dbReference type="InterPro" id="IPR036388">
    <property type="entry name" value="WH-like_DNA-bd_sf"/>
</dbReference>
<accession>A0A2G9TFL5</accession>
<feature type="non-terminal residue" evidence="7">
    <location>
        <position position="65"/>
    </location>
</feature>
<keyword evidence="5" id="KW-0469">Meiosis</keyword>
<dbReference type="GO" id="GO:0120231">
    <property type="term" value="C:DNA recombinase auxiliary factor complex"/>
    <property type="evidence" value="ECO:0007669"/>
    <property type="project" value="TreeGrafter"/>
</dbReference>
<dbReference type="InterPro" id="IPR010776">
    <property type="entry name" value="Hop2_WH_dom"/>
</dbReference>
<evidence type="ECO:0000259" key="6">
    <source>
        <dbReference type="Pfam" id="PF07106"/>
    </source>
</evidence>
<dbReference type="AlphaFoldDB" id="A0A2G9TFL5"/>
<dbReference type="EMBL" id="KZ368754">
    <property type="protein sequence ID" value="PIO56753.1"/>
    <property type="molecule type" value="Genomic_DNA"/>
</dbReference>
<dbReference type="GO" id="GO:0000709">
    <property type="term" value="P:meiotic joint molecule formation"/>
    <property type="evidence" value="ECO:0007669"/>
    <property type="project" value="TreeGrafter"/>
</dbReference>
<evidence type="ECO:0000256" key="5">
    <source>
        <dbReference type="ARBA" id="ARBA00023254"/>
    </source>
</evidence>
<name>A0A2G9TFL5_TELCI</name>
<comment type="subcellular location">
    <subcellularLocation>
        <location evidence="1">Nucleus</location>
    </subcellularLocation>
</comment>
<keyword evidence="3" id="KW-0233">DNA recombination</keyword>
<keyword evidence="4" id="KW-0539">Nucleus</keyword>
<evidence type="ECO:0000313" key="8">
    <source>
        <dbReference type="Proteomes" id="UP000230423"/>
    </source>
</evidence>
<feature type="domain" description="Homologous-pairing protein 2 winged helix" evidence="6">
    <location>
        <begin position="9"/>
        <end position="64"/>
    </location>
</feature>
<dbReference type="GO" id="GO:0007129">
    <property type="term" value="P:homologous chromosome pairing at meiosis"/>
    <property type="evidence" value="ECO:0007669"/>
    <property type="project" value="TreeGrafter"/>
</dbReference>
<dbReference type="Pfam" id="PF07106">
    <property type="entry name" value="WHD_TBPIP"/>
    <property type="match status" value="1"/>
</dbReference>
<dbReference type="GO" id="GO:0010774">
    <property type="term" value="P:meiotic strand invasion involved in reciprocal meiotic recombination"/>
    <property type="evidence" value="ECO:0007669"/>
    <property type="project" value="TreeGrafter"/>
</dbReference>
<keyword evidence="8" id="KW-1185">Reference proteome</keyword>
<evidence type="ECO:0000256" key="2">
    <source>
        <dbReference type="ARBA" id="ARBA00007922"/>
    </source>
</evidence>
<dbReference type="GO" id="GO:0003690">
    <property type="term" value="F:double-stranded DNA binding"/>
    <property type="evidence" value="ECO:0007669"/>
    <property type="project" value="TreeGrafter"/>
</dbReference>